<dbReference type="STRING" id="1125876.SAMN05443292_0883"/>
<gene>
    <name evidence="2" type="ORF">SAMN05443292_0883</name>
</gene>
<evidence type="ECO:0000313" key="3">
    <source>
        <dbReference type="Proteomes" id="UP000198931"/>
    </source>
</evidence>
<evidence type="ECO:0000313" key="2">
    <source>
        <dbReference type="EMBL" id="SFH94085.1"/>
    </source>
</evidence>
<keyword evidence="3" id="KW-1185">Reference proteome</keyword>
<dbReference type="EMBL" id="FOQT01000001">
    <property type="protein sequence ID" value="SFH94085.1"/>
    <property type="molecule type" value="Genomic_DNA"/>
</dbReference>
<feature type="chain" id="PRO_5011635640" description="Cytochrome c domain-containing protein" evidence="1">
    <location>
        <begin position="29"/>
        <end position="212"/>
    </location>
</feature>
<feature type="signal peptide" evidence="1">
    <location>
        <begin position="1"/>
        <end position="28"/>
    </location>
</feature>
<reference evidence="2 3" key="1">
    <citation type="submission" date="2016-10" db="EMBL/GenBank/DDBJ databases">
        <authorList>
            <person name="de Groot N.N."/>
        </authorList>
    </citation>
    <scope>NUCLEOTIDE SEQUENCE [LARGE SCALE GENOMIC DNA]</scope>
    <source>
        <strain evidence="2 3">DSM 26000</strain>
    </source>
</reference>
<dbReference type="InterPro" id="IPR036280">
    <property type="entry name" value="Multihaem_cyt_sf"/>
</dbReference>
<dbReference type="SUPFAM" id="SSF48695">
    <property type="entry name" value="Multiheme cytochromes"/>
    <property type="match status" value="1"/>
</dbReference>
<evidence type="ECO:0000256" key="1">
    <source>
        <dbReference type="SAM" id="SignalP"/>
    </source>
</evidence>
<name>A0A1I3E545_9FLAO</name>
<evidence type="ECO:0008006" key="4">
    <source>
        <dbReference type="Google" id="ProtNLM"/>
    </source>
</evidence>
<keyword evidence="1" id="KW-0732">Signal</keyword>
<organism evidence="2 3">
    <name type="scientific">Halpernia frigidisoli</name>
    <dbReference type="NCBI Taxonomy" id="1125876"/>
    <lineage>
        <taxon>Bacteria</taxon>
        <taxon>Pseudomonadati</taxon>
        <taxon>Bacteroidota</taxon>
        <taxon>Flavobacteriia</taxon>
        <taxon>Flavobacteriales</taxon>
        <taxon>Weeksellaceae</taxon>
        <taxon>Chryseobacterium group</taxon>
        <taxon>Halpernia</taxon>
    </lineage>
</organism>
<dbReference type="RefSeq" id="WP_177205420.1">
    <property type="nucleotide sequence ID" value="NZ_FOQT01000001.1"/>
</dbReference>
<proteinExistence type="predicted"/>
<dbReference type="AlphaFoldDB" id="A0A1I3E545"/>
<protein>
    <recommendedName>
        <fullName evidence="4">Cytochrome c domain-containing protein</fullName>
    </recommendedName>
</protein>
<dbReference type="Proteomes" id="UP000198931">
    <property type="component" value="Unassembled WGS sequence"/>
</dbReference>
<sequence>MNINKRKKNIFFQVGAFSILSVSIFVYATTEKTMTAVDSRDSSIIKSQKKDSIASVEAFKKVYSVLMSPRCMNCHPSGDIPLQGDDSHIHNMLPERGVDGKGIATMQCITCHAAKGVPGENTPPGNPDWHLPPMNMKMVFQGKSARELAIQLVDPKKNGGKDMKALREHAEDGLVKGGWLMGGGRTLPPLSHEEFAKVWYTWIDNGAYAPAK</sequence>
<accession>A0A1I3E545</accession>